<evidence type="ECO:0000313" key="2">
    <source>
        <dbReference type="Proteomes" id="UP000070544"/>
    </source>
</evidence>
<gene>
    <name evidence="1" type="ORF">M427DRAFT_44806</name>
</gene>
<evidence type="ECO:0008006" key="3">
    <source>
        <dbReference type="Google" id="ProtNLM"/>
    </source>
</evidence>
<reference evidence="1 2" key="1">
    <citation type="journal article" date="2015" name="Genome Biol. Evol.">
        <title>Phylogenomic analyses indicate that early fungi evolved digesting cell walls of algal ancestors of land plants.</title>
        <authorList>
            <person name="Chang Y."/>
            <person name="Wang S."/>
            <person name="Sekimoto S."/>
            <person name="Aerts A.L."/>
            <person name="Choi C."/>
            <person name="Clum A."/>
            <person name="LaButti K.M."/>
            <person name="Lindquist E.A."/>
            <person name="Yee Ngan C."/>
            <person name="Ohm R.A."/>
            <person name="Salamov A.A."/>
            <person name="Grigoriev I.V."/>
            <person name="Spatafora J.W."/>
            <person name="Berbee M.L."/>
        </authorList>
    </citation>
    <scope>NUCLEOTIDE SEQUENCE [LARGE SCALE GENOMIC DNA]</scope>
    <source>
        <strain evidence="1 2">JEL478</strain>
    </source>
</reference>
<dbReference type="Gene3D" id="3.30.70.100">
    <property type="match status" value="1"/>
</dbReference>
<dbReference type="PANTHER" id="PTHR37811">
    <property type="entry name" value="BLL5343 PROTEIN"/>
    <property type="match status" value="1"/>
</dbReference>
<organism evidence="1 2">
    <name type="scientific">Gonapodya prolifera (strain JEL478)</name>
    <name type="common">Monoblepharis prolifera</name>
    <dbReference type="NCBI Taxonomy" id="1344416"/>
    <lineage>
        <taxon>Eukaryota</taxon>
        <taxon>Fungi</taxon>
        <taxon>Fungi incertae sedis</taxon>
        <taxon>Chytridiomycota</taxon>
        <taxon>Chytridiomycota incertae sedis</taxon>
        <taxon>Monoblepharidomycetes</taxon>
        <taxon>Monoblepharidales</taxon>
        <taxon>Gonapodyaceae</taxon>
        <taxon>Gonapodya</taxon>
    </lineage>
</organism>
<keyword evidence="2" id="KW-1185">Reference proteome</keyword>
<dbReference type="OrthoDB" id="10263341at2759"/>
<evidence type="ECO:0000313" key="1">
    <source>
        <dbReference type="EMBL" id="KXS14828.1"/>
    </source>
</evidence>
<accession>A0A139ADJ8</accession>
<dbReference type="InterPro" id="IPR052936">
    <property type="entry name" value="Jasmonate_Hydroxylase-like"/>
</dbReference>
<dbReference type="STRING" id="1344416.A0A139ADJ8"/>
<dbReference type="AlphaFoldDB" id="A0A139ADJ8"/>
<dbReference type="Proteomes" id="UP000070544">
    <property type="component" value="Unassembled WGS sequence"/>
</dbReference>
<dbReference type="SUPFAM" id="SSF54909">
    <property type="entry name" value="Dimeric alpha+beta barrel"/>
    <property type="match status" value="1"/>
</dbReference>
<dbReference type="PANTHER" id="PTHR37811:SF2">
    <property type="entry name" value="ABM DOMAIN-CONTAINING PROTEIN"/>
    <property type="match status" value="1"/>
</dbReference>
<sequence length="127" mass="14600">MSPSSYYAVIFTFHRRLEDPPKSSGVPNYADLLDELEKTAKTQPGYLGREKARTEDGFGISLSYWKDHASLHAWKANARHTLAQRLGQKAYYLDYKIRVAKVERAYAWSQEEGAVEMVDERVGRARM</sequence>
<protein>
    <recommendedName>
        <fullName evidence="3">ABM domain-containing protein</fullName>
    </recommendedName>
</protein>
<dbReference type="EMBL" id="KQ965766">
    <property type="protein sequence ID" value="KXS14828.1"/>
    <property type="molecule type" value="Genomic_DNA"/>
</dbReference>
<name>A0A139ADJ8_GONPJ</name>
<dbReference type="InterPro" id="IPR011008">
    <property type="entry name" value="Dimeric_a/b-barrel"/>
</dbReference>
<proteinExistence type="predicted"/>